<evidence type="ECO:0000313" key="2">
    <source>
        <dbReference type="EMBL" id="LAA52097.1"/>
    </source>
</evidence>
<proteinExistence type="predicted"/>
<reference evidence="2" key="1">
    <citation type="submission" date="2017-07" db="EMBL/GenBank/DDBJ databases">
        <authorList>
            <person name="Mikheyev A."/>
            <person name="Grau M."/>
        </authorList>
    </citation>
    <scope>NUCLEOTIDE SEQUENCE</scope>
    <source>
        <tissue evidence="2">Venom_gland</tissue>
    </source>
</reference>
<reference evidence="2" key="2">
    <citation type="submission" date="2017-11" db="EMBL/GenBank/DDBJ databases">
        <title>Coralsnake Venomics: Analyses of Venom Gland Transcriptomes and Proteomes of Six Brazilian Taxa.</title>
        <authorList>
            <person name="Aird S.D."/>
            <person name="Jorge da Silva N."/>
            <person name="Qiu L."/>
            <person name="Villar-Briones A."/>
            <person name="Aparecida-Saddi V."/>
            <person name="Campos-Telles M.P."/>
            <person name="Grau M."/>
            <person name="Mikheyev A.S."/>
        </authorList>
    </citation>
    <scope>NUCLEOTIDE SEQUENCE</scope>
    <source>
        <tissue evidence="2">Venom_gland</tissue>
    </source>
</reference>
<name>A0A2D4FX66_MICCO</name>
<organism evidence="2">
    <name type="scientific">Micrurus corallinus</name>
    <name type="common">Brazilian coral snake</name>
    <dbReference type="NCBI Taxonomy" id="54390"/>
    <lineage>
        <taxon>Eukaryota</taxon>
        <taxon>Metazoa</taxon>
        <taxon>Chordata</taxon>
        <taxon>Craniata</taxon>
        <taxon>Vertebrata</taxon>
        <taxon>Euteleostomi</taxon>
        <taxon>Lepidosauria</taxon>
        <taxon>Squamata</taxon>
        <taxon>Bifurcata</taxon>
        <taxon>Unidentata</taxon>
        <taxon>Episquamata</taxon>
        <taxon>Toxicofera</taxon>
        <taxon>Serpentes</taxon>
        <taxon>Colubroidea</taxon>
        <taxon>Elapidae</taxon>
        <taxon>Elapinae</taxon>
        <taxon>Micrurus</taxon>
    </lineage>
</organism>
<dbReference type="AlphaFoldDB" id="A0A2D4FX66"/>
<sequence length="100" mass="10465">MGSKSGEGLLCQDLPTHHPLSVSLSLSLSLSSNLYFQLKVHSSSNPTSFSPPAIGVSPQGTKAALSPPSFPSRLEPQFEVAAMGLSSSRSRLVLLGCKLL</sequence>
<accession>A0A2D4FX66</accession>
<evidence type="ECO:0000256" key="1">
    <source>
        <dbReference type="SAM" id="MobiDB-lite"/>
    </source>
</evidence>
<feature type="region of interest" description="Disordered" evidence="1">
    <location>
        <begin position="45"/>
        <end position="68"/>
    </location>
</feature>
<protein>
    <submittedName>
        <fullName evidence="2">Uncharacterized protein</fullName>
    </submittedName>
</protein>
<dbReference type="EMBL" id="IACJ01098831">
    <property type="protein sequence ID" value="LAA52097.1"/>
    <property type="molecule type" value="Transcribed_RNA"/>
</dbReference>